<feature type="compositionally biased region" description="Low complexity" evidence="9">
    <location>
        <begin position="121"/>
        <end position="135"/>
    </location>
</feature>
<protein>
    <recommendedName>
        <fullName evidence="10">C2H2-type domain-containing protein</fullName>
    </recommendedName>
</protein>
<keyword evidence="2" id="KW-0479">Metal-binding</keyword>
<feature type="compositionally biased region" description="Polar residues" evidence="9">
    <location>
        <begin position="180"/>
        <end position="191"/>
    </location>
</feature>
<feature type="compositionally biased region" description="Basic residues" evidence="9">
    <location>
        <begin position="733"/>
        <end position="747"/>
    </location>
</feature>
<feature type="domain" description="C2H2-type" evidence="10">
    <location>
        <begin position="1014"/>
        <end position="1034"/>
    </location>
</feature>
<feature type="domain" description="C2H2-type" evidence="10">
    <location>
        <begin position="931"/>
        <end position="951"/>
    </location>
</feature>
<feature type="domain" description="C2H2-type" evidence="10">
    <location>
        <begin position="30"/>
        <end position="51"/>
    </location>
</feature>
<dbReference type="PROSITE" id="PS00028">
    <property type="entry name" value="ZINC_FINGER_C2H2_1"/>
    <property type="match status" value="6"/>
</dbReference>
<keyword evidence="5" id="KW-0862">Zinc</keyword>
<feature type="compositionally biased region" description="Low complexity" evidence="9">
    <location>
        <begin position="376"/>
        <end position="390"/>
    </location>
</feature>
<dbReference type="Proteomes" id="UP001152759">
    <property type="component" value="Chromosome 4"/>
</dbReference>
<feature type="domain" description="C2H2-type" evidence="10">
    <location>
        <begin position="1043"/>
        <end position="1064"/>
    </location>
</feature>
<evidence type="ECO:0000313" key="12">
    <source>
        <dbReference type="Proteomes" id="UP001152759"/>
    </source>
</evidence>
<dbReference type="KEGG" id="btab:109036336"/>
<feature type="region of interest" description="Disordered" evidence="9">
    <location>
        <begin position="711"/>
        <end position="749"/>
    </location>
</feature>
<feature type="region of interest" description="Disordered" evidence="9">
    <location>
        <begin position="367"/>
        <end position="390"/>
    </location>
</feature>
<feature type="region of interest" description="Disordered" evidence="9">
    <location>
        <begin position="790"/>
        <end position="816"/>
    </location>
</feature>
<sequence>MEVDTKMIRPFTTPRLNNYEVISRNRKLTCHICQKDLTYVASYYNHLSRHHTKADLSLCILELSKLLAPKASISTTSSGSLESDGGTFVCNNTPEVDDKIIIDSQTQPTELSSSDGKNDSESISSNLNLTSSSSCKVHHSSSQLNLLTENRIELEGSKKNSAQSSTSLKELSSIPKENGSEISATNSCEPKSANEEQISFCSNLGLGRLKVSDEPNSSTHQPADPGRKDGDSTKKDTYDSKLSTNFIVPDKFSAEEPVTKDDCIFEPMLSPLIEKLISSGPISAKDALPEVATELNLSNLLKTSAWAEAKARSPEGTTVPSSKRKFSDEGGSRLSTSVSKLYSRVFERIKKKPKSIPVKTKMTFKVSPRCDSTPNSVATSVSESSSGISSSLVEASNHNSVREQCGTLNLCSQPHASHRDLQTSEGAWINSLQSDHIYCNSRSGDDFEHCLSDSSGKGSKSRSGSDPQLPGAADDIEDNRLLSQVSTEVEVIRIGKNLSTQREESSKMASCCDGIQSVEYASEMPSPIEKIHKNQTLVKSPQGGDPINLTKAISNGSLSDSVSKTPQKDNALRVVNKYVRLNSKHELLRNLKTDPPSSTNKINEISPGDEAHEAAEIPSNNHDEIKAPDENKPCSDSQSSTTGISLLKTSEKCAEKFDVAEGAALKTNRELSIGKPSTTSRSPQFVDSNGVVWGIVEIDTGTYPLKVLKPIKIPDNGKTDSSAQENITTHKAGSMKRKSKTPRKNKPPLKPVALEQKMKMKNPAFRNDGNSCIEMESTRMDNNKLDEQLSDRSEISNQTSSVPFRNGDSHCKSNEPRSKIAFKGKSLIESSCTDLVPSSMITTEETDPVSDEETDNSRCTCLKSKGIERNSSIASVSDTKTCEMRKQCMNSNPEGPIGVRAISDTCHLSHQNSCCSANRSCVAPSEKYYMCSHCLKEFSRKSHLIRHHRSHFDERPFECDTCHKKFTTKAILKQHERLHSGERPFACSFCNKTFSQKSSLLTHTMLHSGKPFKCFFCRLAVVSNHKLQRHLRRHEISDSGLFCCACDSQFTVESTFREHLAKVHNYPPEFRIVKVGSILEEEKKRKRKINKKLLIT</sequence>
<keyword evidence="12" id="KW-1185">Reference proteome</keyword>
<keyword evidence="4" id="KW-0863">Zinc-finger</keyword>
<feature type="compositionally biased region" description="Polar residues" evidence="9">
    <location>
        <begin position="634"/>
        <end position="643"/>
    </location>
</feature>
<feature type="region of interest" description="Disordered" evidence="9">
    <location>
        <begin position="104"/>
        <end position="135"/>
    </location>
</feature>
<gene>
    <name evidence="11" type="ORF">BEMITA_LOCUS7647</name>
</gene>
<evidence type="ECO:0000256" key="7">
    <source>
        <dbReference type="ARBA" id="ARBA00023163"/>
    </source>
</evidence>
<evidence type="ECO:0000256" key="3">
    <source>
        <dbReference type="ARBA" id="ARBA00022737"/>
    </source>
</evidence>
<reference evidence="11" key="1">
    <citation type="submission" date="2021-12" db="EMBL/GenBank/DDBJ databases">
        <authorList>
            <person name="King R."/>
        </authorList>
    </citation>
    <scope>NUCLEOTIDE SEQUENCE</scope>
</reference>
<dbReference type="GO" id="GO:0005634">
    <property type="term" value="C:nucleus"/>
    <property type="evidence" value="ECO:0007669"/>
    <property type="project" value="UniProtKB-SubCell"/>
</dbReference>
<evidence type="ECO:0000256" key="9">
    <source>
        <dbReference type="SAM" id="MobiDB-lite"/>
    </source>
</evidence>
<feature type="compositionally biased region" description="Low complexity" evidence="9">
    <location>
        <begin position="452"/>
        <end position="466"/>
    </location>
</feature>
<keyword evidence="3" id="KW-0677">Repeat</keyword>
<dbReference type="GO" id="GO:0006357">
    <property type="term" value="P:regulation of transcription by RNA polymerase II"/>
    <property type="evidence" value="ECO:0007669"/>
    <property type="project" value="UniProtKB-ARBA"/>
</dbReference>
<evidence type="ECO:0000256" key="8">
    <source>
        <dbReference type="ARBA" id="ARBA00023242"/>
    </source>
</evidence>
<keyword evidence="8" id="KW-0539">Nucleus</keyword>
<feature type="compositionally biased region" description="Basic and acidic residues" evidence="9">
    <location>
        <begin position="609"/>
        <end position="633"/>
    </location>
</feature>
<evidence type="ECO:0000313" key="11">
    <source>
        <dbReference type="EMBL" id="CAH0770824.1"/>
    </source>
</evidence>
<feature type="region of interest" description="Disordered" evidence="9">
    <location>
        <begin position="155"/>
        <end position="191"/>
    </location>
</feature>
<evidence type="ECO:0000259" key="10">
    <source>
        <dbReference type="PROSITE" id="PS00028"/>
    </source>
</evidence>
<feature type="region of interest" description="Disordered" evidence="9">
    <location>
        <begin position="211"/>
        <end position="238"/>
    </location>
</feature>
<dbReference type="InterPro" id="IPR036236">
    <property type="entry name" value="Znf_C2H2_sf"/>
</dbReference>
<dbReference type="FunFam" id="3.30.160.60:FF:002343">
    <property type="entry name" value="Zinc finger protein 33A"/>
    <property type="match status" value="1"/>
</dbReference>
<dbReference type="PANTHER" id="PTHR16515">
    <property type="entry name" value="PR DOMAIN ZINC FINGER PROTEIN"/>
    <property type="match status" value="1"/>
</dbReference>
<feature type="compositionally biased region" description="Basic and acidic residues" evidence="9">
    <location>
        <begin position="807"/>
        <end position="816"/>
    </location>
</feature>
<dbReference type="AlphaFoldDB" id="A0A9P0C9Y7"/>
<keyword evidence="6" id="KW-0805">Transcription regulation</keyword>
<dbReference type="Gene3D" id="3.30.160.60">
    <property type="entry name" value="Classic Zinc Finger"/>
    <property type="match status" value="4"/>
</dbReference>
<feature type="compositionally biased region" description="Basic and acidic residues" evidence="9">
    <location>
        <begin position="225"/>
        <end position="238"/>
    </location>
</feature>
<proteinExistence type="predicted"/>
<accession>A0A9P0C9Y7</accession>
<evidence type="ECO:0000256" key="6">
    <source>
        <dbReference type="ARBA" id="ARBA00023015"/>
    </source>
</evidence>
<dbReference type="SMART" id="SM00355">
    <property type="entry name" value="ZnF_C2H2"/>
    <property type="match status" value="6"/>
</dbReference>
<dbReference type="PANTHER" id="PTHR16515:SF66">
    <property type="entry name" value="C2H2-TYPE DOMAIN-CONTAINING PROTEIN"/>
    <property type="match status" value="1"/>
</dbReference>
<dbReference type="SUPFAM" id="SSF57667">
    <property type="entry name" value="beta-beta-alpha zinc fingers"/>
    <property type="match status" value="2"/>
</dbReference>
<feature type="domain" description="C2H2-type" evidence="10">
    <location>
        <begin position="959"/>
        <end position="979"/>
    </location>
</feature>
<feature type="region of interest" description="Disordered" evidence="9">
    <location>
        <begin position="450"/>
        <end position="480"/>
    </location>
</feature>
<feature type="region of interest" description="Disordered" evidence="9">
    <location>
        <begin position="590"/>
        <end position="643"/>
    </location>
</feature>
<dbReference type="FunFam" id="3.30.160.60:FF:001289">
    <property type="entry name" value="Zinc finger protein 574"/>
    <property type="match status" value="1"/>
</dbReference>
<evidence type="ECO:0000256" key="2">
    <source>
        <dbReference type="ARBA" id="ARBA00022723"/>
    </source>
</evidence>
<evidence type="ECO:0000256" key="4">
    <source>
        <dbReference type="ARBA" id="ARBA00022771"/>
    </source>
</evidence>
<feature type="domain" description="C2H2-type" evidence="10">
    <location>
        <begin position="987"/>
        <end position="1007"/>
    </location>
</feature>
<feature type="region of interest" description="Disordered" evidence="9">
    <location>
        <begin position="307"/>
        <end position="334"/>
    </location>
</feature>
<dbReference type="InterPro" id="IPR013087">
    <property type="entry name" value="Znf_C2H2_type"/>
</dbReference>
<dbReference type="EMBL" id="OU963865">
    <property type="protein sequence ID" value="CAH0770824.1"/>
    <property type="molecule type" value="Genomic_DNA"/>
</dbReference>
<feature type="compositionally biased region" description="Polar residues" evidence="9">
    <location>
        <begin position="719"/>
        <end position="731"/>
    </location>
</feature>
<name>A0A9P0C9Y7_BEMTA</name>
<dbReference type="GO" id="GO:0008270">
    <property type="term" value="F:zinc ion binding"/>
    <property type="evidence" value="ECO:0007669"/>
    <property type="project" value="UniProtKB-KW"/>
</dbReference>
<comment type="subcellular location">
    <subcellularLocation>
        <location evidence="1">Nucleus</location>
    </subcellularLocation>
</comment>
<dbReference type="InterPro" id="IPR050331">
    <property type="entry name" value="Zinc_finger"/>
</dbReference>
<feature type="compositionally biased region" description="Polar residues" evidence="9">
    <location>
        <begin position="159"/>
        <end position="170"/>
    </location>
</feature>
<evidence type="ECO:0000256" key="5">
    <source>
        <dbReference type="ARBA" id="ARBA00022833"/>
    </source>
</evidence>
<dbReference type="Pfam" id="PF00096">
    <property type="entry name" value="zf-C2H2"/>
    <property type="match status" value="2"/>
</dbReference>
<keyword evidence="7" id="KW-0804">Transcription</keyword>
<organism evidence="11 12">
    <name type="scientific">Bemisia tabaci</name>
    <name type="common">Sweetpotato whitefly</name>
    <name type="synonym">Aleurodes tabaci</name>
    <dbReference type="NCBI Taxonomy" id="7038"/>
    <lineage>
        <taxon>Eukaryota</taxon>
        <taxon>Metazoa</taxon>
        <taxon>Ecdysozoa</taxon>
        <taxon>Arthropoda</taxon>
        <taxon>Hexapoda</taxon>
        <taxon>Insecta</taxon>
        <taxon>Pterygota</taxon>
        <taxon>Neoptera</taxon>
        <taxon>Paraneoptera</taxon>
        <taxon>Hemiptera</taxon>
        <taxon>Sternorrhyncha</taxon>
        <taxon>Aleyrodoidea</taxon>
        <taxon>Aleyrodidae</taxon>
        <taxon>Aleyrodinae</taxon>
        <taxon>Bemisia</taxon>
    </lineage>
</organism>
<evidence type="ECO:0000256" key="1">
    <source>
        <dbReference type="ARBA" id="ARBA00004123"/>
    </source>
</evidence>
<feature type="compositionally biased region" description="Polar residues" evidence="9">
    <location>
        <begin position="104"/>
        <end position="115"/>
    </location>
</feature>